<feature type="compositionally biased region" description="Gly residues" evidence="5">
    <location>
        <begin position="245"/>
        <end position="256"/>
    </location>
</feature>
<proteinExistence type="inferred from homology"/>
<dbReference type="Gene3D" id="6.20.50.20">
    <property type="match status" value="1"/>
</dbReference>
<dbReference type="AlphaFoldDB" id="A0A427YUW9"/>
<protein>
    <submittedName>
        <fullName evidence="6">Uncharacterized protein</fullName>
    </submittedName>
</protein>
<feature type="compositionally biased region" description="Low complexity" evidence="5">
    <location>
        <begin position="1"/>
        <end position="11"/>
    </location>
</feature>
<feature type="region of interest" description="Disordered" evidence="5">
    <location>
        <begin position="36"/>
        <end position="102"/>
    </location>
</feature>
<comment type="caution">
    <text evidence="6">The sequence shown here is derived from an EMBL/GenBank/DDBJ whole genome shotgun (WGS) entry which is preliminary data.</text>
</comment>
<feature type="compositionally biased region" description="Basic and acidic residues" evidence="5">
    <location>
        <begin position="77"/>
        <end position="92"/>
    </location>
</feature>
<dbReference type="Pfam" id="PF04032">
    <property type="entry name" value="Rpr2"/>
    <property type="match status" value="1"/>
</dbReference>
<evidence type="ECO:0000313" key="7">
    <source>
        <dbReference type="Proteomes" id="UP000279259"/>
    </source>
</evidence>
<evidence type="ECO:0000313" key="6">
    <source>
        <dbReference type="EMBL" id="RSH94801.1"/>
    </source>
</evidence>
<organism evidence="6 7">
    <name type="scientific">Saitozyma podzolica</name>
    <dbReference type="NCBI Taxonomy" id="1890683"/>
    <lineage>
        <taxon>Eukaryota</taxon>
        <taxon>Fungi</taxon>
        <taxon>Dikarya</taxon>
        <taxon>Basidiomycota</taxon>
        <taxon>Agaricomycotina</taxon>
        <taxon>Tremellomycetes</taxon>
        <taxon>Tremellales</taxon>
        <taxon>Trimorphomycetaceae</taxon>
        <taxon>Saitozyma</taxon>
    </lineage>
</organism>
<evidence type="ECO:0000256" key="3">
    <source>
        <dbReference type="ARBA" id="ARBA00022833"/>
    </source>
</evidence>
<dbReference type="OrthoDB" id="2596535at2759"/>
<dbReference type="EMBL" id="RSCD01000002">
    <property type="protein sequence ID" value="RSH94801.1"/>
    <property type="molecule type" value="Genomic_DNA"/>
</dbReference>
<dbReference type="PANTHER" id="PTHR14742:SF0">
    <property type="entry name" value="RIBONUCLEASE P PROTEIN SUBUNIT P21"/>
    <property type="match status" value="1"/>
</dbReference>
<dbReference type="GO" id="GO:0008033">
    <property type="term" value="P:tRNA processing"/>
    <property type="evidence" value="ECO:0007669"/>
    <property type="project" value="UniProtKB-KW"/>
</dbReference>
<feature type="region of interest" description="Disordered" evidence="5">
    <location>
        <begin position="159"/>
        <end position="285"/>
    </location>
</feature>
<name>A0A427YUW9_9TREE</name>
<keyword evidence="7" id="KW-1185">Reference proteome</keyword>
<keyword evidence="3" id="KW-0862">Zinc</keyword>
<keyword evidence="2" id="KW-0479">Metal-binding</keyword>
<dbReference type="STRING" id="1890683.A0A427YUW9"/>
<gene>
    <name evidence="6" type="ORF">EHS25_004607</name>
</gene>
<dbReference type="InterPro" id="IPR007175">
    <property type="entry name" value="Rpr2/Snm1/Rpp21"/>
</dbReference>
<evidence type="ECO:0000256" key="4">
    <source>
        <dbReference type="ARBA" id="ARBA00038402"/>
    </source>
</evidence>
<dbReference type="Proteomes" id="UP000279259">
    <property type="component" value="Unassembled WGS sequence"/>
</dbReference>
<dbReference type="GO" id="GO:0046872">
    <property type="term" value="F:metal ion binding"/>
    <property type="evidence" value="ECO:0007669"/>
    <property type="project" value="UniProtKB-KW"/>
</dbReference>
<keyword evidence="1" id="KW-0819">tRNA processing</keyword>
<evidence type="ECO:0000256" key="1">
    <source>
        <dbReference type="ARBA" id="ARBA00022694"/>
    </source>
</evidence>
<sequence>MAGGSKRSSGPPGTGPPPMTHRDLFHRVNFTLQASAYLQHLQRPSPRRRSDVTASGCAASGPSRGDSQPPTPSLEMVVDRKGKRRAVEVDSRSKRKRDNAEAGADFARLAREDMKSTRDMAVHNLLKLDPSLKRAVCRSCGTVLIPGLTSRIRLRPSVPNTLGEAPRLVGQPEETEPSDIGLDGPLRRRRREKAARRGKVPFHEREAAAMTPAPAPALTRGGMVEAHPHAGGAGAQAKEKKKGLKGGGVTNDGVGRGKGHSLWRGGERVEGWGTNSVPDIEEVAS</sequence>
<evidence type="ECO:0000256" key="2">
    <source>
        <dbReference type="ARBA" id="ARBA00022723"/>
    </source>
</evidence>
<comment type="similarity">
    <text evidence="4">Belongs to the eukaryotic/archaeal RNase P protein component 4 family.</text>
</comment>
<reference evidence="6 7" key="1">
    <citation type="submission" date="2018-11" db="EMBL/GenBank/DDBJ databases">
        <title>Genome sequence of Saitozyma podzolica DSM 27192.</title>
        <authorList>
            <person name="Aliyu H."/>
            <person name="Gorte O."/>
            <person name="Ochsenreither K."/>
        </authorList>
    </citation>
    <scope>NUCLEOTIDE SEQUENCE [LARGE SCALE GENOMIC DNA]</scope>
    <source>
        <strain evidence="6 7">DSM 27192</strain>
    </source>
</reference>
<feature type="region of interest" description="Disordered" evidence="5">
    <location>
        <begin position="1"/>
        <end position="24"/>
    </location>
</feature>
<evidence type="ECO:0000256" key="5">
    <source>
        <dbReference type="SAM" id="MobiDB-lite"/>
    </source>
</evidence>
<feature type="compositionally biased region" description="Basic residues" evidence="5">
    <location>
        <begin position="187"/>
        <end position="200"/>
    </location>
</feature>
<accession>A0A427YUW9</accession>
<dbReference type="GO" id="GO:0005655">
    <property type="term" value="C:nucleolar ribonuclease P complex"/>
    <property type="evidence" value="ECO:0007669"/>
    <property type="project" value="TreeGrafter"/>
</dbReference>
<dbReference type="PANTHER" id="PTHR14742">
    <property type="entry name" value="RIBONUCLEASE P SUBUNIT P21"/>
    <property type="match status" value="1"/>
</dbReference>